<evidence type="ECO:0000259" key="2">
    <source>
        <dbReference type="PROSITE" id="PS51253"/>
    </source>
</evidence>
<protein>
    <recommendedName>
        <fullName evidence="2">HTH CENPB-type domain-containing protein</fullName>
    </recommendedName>
</protein>
<feature type="domain" description="HTH CENPB-type" evidence="2">
    <location>
        <begin position="40"/>
        <end position="120"/>
    </location>
</feature>
<dbReference type="EMBL" id="JAVRRJ010000012">
    <property type="protein sequence ID" value="KAK5080750.1"/>
    <property type="molecule type" value="Genomic_DNA"/>
</dbReference>
<dbReference type="AlphaFoldDB" id="A0AAN7PSD8"/>
<sequence>MKVAEETAHPRVRKARQEYFESMSNSAGYQTWHTESVMTDKAFHQQYLSVSEEKALLEYVLRMADRCYPLTVKFLRTLAVVIARRRISIGGEAPAPSEISPPSKNWPQAFYQRHPERQAKRLRPLDWARHDVTSMTRW</sequence>
<dbReference type="Proteomes" id="UP001309876">
    <property type="component" value="Unassembled WGS sequence"/>
</dbReference>
<dbReference type="InterPro" id="IPR006600">
    <property type="entry name" value="HTH_CenpB_DNA-bd_dom"/>
</dbReference>
<evidence type="ECO:0000313" key="3">
    <source>
        <dbReference type="EMBL" id="KAK5080750.1"/>
    </source>
</evidence>
<proteinExistence type="predicted"/>
<evidence type="ECO:0000313" key="4">
    <source>
        <dbReference type="Proteomes" id="UP001309876"/>
    </source>
</evidence>
<evidence type="ECO:0000256" key="1">
    <source>
        <dbReference type="ARBA" id="ARBA00023125"/>
    </source>
</evidence>
<keyword evidence="4" id="KW-1185">Reference proteome</keyword>
<name>A0AAN7PSD8_9EURO</name>
<reference evidence="3 4" key="1">
    <citation type="submission" date="2023-08" db="EMBL/GenBank/DDBJ databases">
        <title>Black Yeasts Isolated from many extreme environments.</title>
        <authorList>
            <person name="Coleine C."/>
            <person name="Stajich J.E."/>
            <person name="Selbmann L."/>
        </authorList>
    </citation>
    <scope>NUCLEOTIDE SEQUENCE [LARGE SCALE GENOMIC DNA]</scope>
    <source>
        <strain evidence="3 4">CCFEE 5910</strain>
    </source>
</reference>
<keyword evidence="1" id="KW-0238">DNA-binding</keyword>
<dbReference type="PROSITE" id="PS51253">
    <property type="entry name" value="HTH_CENPB"/>
    <property type="match status" value="1"/>
</dbReference>
<accession>A0AAN7PSD8</accession>
<gene>
    <name evidence="3" type="ORF">LTR05_008455</name>
</gene>
<dbReference type="GO" id="GO:0003677">
    <property type="term" value="F:DNA binding"/>
    <property type="evidence" value="ECO:0007669"/>
    <property type="project" value="UniProtKB-KW"/>
</dbReference>
<comment type="caution">
    <text evidence="3">The sequence shown here is derived from an EMBL/GenBank/DDBJ whole genome shotgun (WGS) entry which is preliminary data.</text>
</comment>
<organism evidence="3 4">
    <name type="scientific">Lithohypha guttulata</name>
    <dbReference type="NCBI Taxonomy" id="1690604"/>
    <lineage>
        <taxon>Eukaryota</taxon>
        <taxon>Fungi</taxon>
        <taxon>Dikarya</taxon>
        <taxon>Ascomycota</taxon>
        <taxon>Pezizomycotina</taxon>
        <taxon>Eurotiomycetes</taxon>
        <taxon>Chaetothyriomycetidae</taxon>
        <taxon>Chaetothyriales</taxon>
        <taxon>Trichomeriaceae</taxon>
        <taxon>Lithohypha</taxon>
    </lineage>
</organism>